<proteinExistence type="predicted"/>
<sequence>MMLLSPSWEITLEVLMQRITPISSVTRVRSFTAFLLYNADQFPVKSSPQTIPTDSNQLNTIPDTMKPVGNTFSVFYDGGNPDISTINFCMNTKLSAGALGPGTHSTPGIFDSNWMSPSDQADGKMIYSSFCFLESTILKPFYNQYSRNTQDEVRKNLSIAQDPNSYESAKAITSTGFTFTTFNQTGTDDDYTNTFDVQWVSKPTGASIYLSGKIYIKKTMSKNMGFSTAVAWKDFTTTWSSSIDLNYGYDKITDKANITTSGPQIITNGTTSNEWQNDTAKFWGTLGEIFGTFLDLFTAFQDGNFLANLFSDTTGIDHFSLPDVNVALSSLPEGAKNAFMLPGGDVFFFKNVSILPDGITQMAITYKTATDGPVTTNAVNGDTKALLSAPNTSKKVLHEIRTPWSKKLALLDPKDHLPKQSKQSSFIVSRGSGSGNPVKVPNPKATPKVNGHTQQPKSQINGTTPVSKVNGVPKPNLKSVEASEEKTPLEDCAPRKDQFSLSPLPSSSLKDPLDVTVSSELLHNSLAGMPLAPNEDMVVVQSSDGEALLFSIGSDAKLNLLKSVSATTEAGWETTNLLDSFVEYSSAVCFDVVQAVNGLISLAFALQTPDKKRIDLFYAPLMSHDLSETDFGKLYDISSKVQGIDPAFVSETIRLGTSDDGKRPVLTVEGSLNGKHLLYELNHDDSKASLVELPEDITPGKENLISHCTGFNFGQRGNYFLYKIGDSRHIVVHTDGSQGRLNYDYSPGNVALPAQFRNLTYNCISTATSRPDTQFPASDIYIGCANGIYRIPNGKSGSMECVTPDIIDVHDIDVTIDGNDISVWVTSSPDMVYYIYGKRNSATGIAWNMPIVFAKGVLKVTAMRNLIKKANELFVLGNDLSVWHYWQDPSSTSWRSSKAIVKEDAYVINFDSYTTHVHFESLGLPIPTQKVKITSSEWQYCTINGLRYSLDEDVPAEVSVDVSGNITIISAADDISPPVLHIQSDDFSETINIYPSGKVVNLLKSIQDGDSFKSSKLQDGSPVLDSTVDPSIADGIAANFVSLHGTAISEYPPALAGNNFVVLEKPQRVSAALGASKKPVKPLKHSLHVPMPTKHIPDDFAVGMKLHQGEWVQHDAKSAQNKVRSLAAASVSWTDVTNAAGDFWHFLKHIGKVIIEGLKDTAVFLSDGINFIVTKAGEVLQFVLTIGDKVVRIALKTFALVFKACSFLLSLVGIDLSKILKWFGHLIGWDLIWNTHNSLTATLTNFLDFGKPLVAQYIQTARDGVKKVFRTLDNDIQKVLLPEDLKSQSLAQPSNPPKDQLSDSNSPQTNYTTYHLLNSSSSATTDHDSPKTNGIVNGNVKAAGSNVTTDFLSDLYNDVVKPLWDVLKEKLGTDLDDLLNLLKHGSVDDFWKLLADLADTVLSVLAELFDGILHLAGDLIEDIIDAIEQPMVIPFFSALYEFVADLMGQPQEFTILRGISFLLAIPYVTALRIAGQSDALDKAASSGLDHPDFPQQMYNQIQKALGKEVKPALKSVGTKDFKLMAEDDRQFEPPLGLVIYSGVAGVINSIAATIYNVLDIIDKGNMSGGPLGGTMKKVVIGLAVVRLVFSAPMPKRGVSASAYITRWCGWSINNTWRLIDKTTTIQIQTKQADNSYAVNELWTSNFKGAVNMGSAITTLVIAIVCNSLDHAKPMAWSADMISNSGAVASGVGKFFDKAGPEAFALQAGGSAVAIVGNVIGGFNAGGSIVNAAAGYDVWNGFL</sequence>
<dbReference type="EMBL" id="MU006100">
    <property type="protein sequence ID" value="KAF2837356.1"/>
    <property type="molecule type" value="Genomic_DNA"/>
</dbReference>
<feature type="compositionally biased region" description="Low complexity" evidence="1">
    <location>
        <begin position="500"/>
        <end position="509"/>
    </location>
</feature>
<evidence type="ECO:0000256" key="1">
    <source>
        <dbReference type="SAM" id="MobiDB-lite"/>
    </source>
</evidence>
<feature type="region of interest" description="Disordered" evidence="1">
    <location>
        <begin position="411"/>
        <end position="510"/>
    </location>
</feature>
<dbReference type="OrthoDB" id="3235083at2759"/>
<evidence type="ECO:0000313" key="2">
    <source>
        <dbReference type="EMBL" id="KAF2837356.1"/>
    </source>
</evidence>
<feature type="region of interest" description="Disordered" evidence="1">
    <location>
        <begin position="1287"/>
        <end position="1307"/>
    </location>
</feature>
<organism evidence="2 3">
    <name type="scientific">Patellaria atrata CBS 101060</name>
    <dbReference type="NCBI Taxonomy" id="1346257"/>
    <lineage>
        <taxon>Eukaryota</taxon>
        <taxon>Fungi</taxon>
        <taxon>Dikarya</taxon>
        <taxon>Ascomycota</taxon>
        <taxon>Pezizomycotina</taxon>
        <taxon>Dothideomycetes</taxon>
        <taxon>Dothideomycetes incertae sedis</taxon>
        <taxon>Patellariales</taxon>
        <taxon>Patellariaceae</taxon>
        <taxon>Patellaria</taxon>
    </lineage>
</organism>
<keyword evidence="3" id="KW-1185">Reference proteome</keyword>
<dbReference type="Proteomes" id="UP000799429">
    <property type="component" value="Unassembled WGS sequence"/>
</dbReference>
<name>A0A9P4VLC0_9PEZI</name>
<feature type="compositionally biased region" description="Basic and acidic residues" evidence="1">
    <location>
        <begin position="481"/>
        <end position="498"/>
    </location>
</feature>
<comment type="caution">
    <text evidence="2">The sequence shown here is derived from an EMBL/GenBank/DDBJ whole genome shotgun (WGS) entry which is preliminary data.</text>
</comment>
<gene>
    <name evidence="2" type="ORF">M501DRAFT_978492</name>
</gene>
<feature type="compositionally biased region" description="Polar residues" evidence="1">
    <location>
        <begin position="451"/>
        <end position="467"/>
    </location>
</feature>
<reference evidence="2" key="1">
    <citation type="journal article" date="2020" name="Stud. Mycol.">
        <title>101 Dothideomycetes genomes: a test case for predicting lifestyles and emergence of pathogens.</title>
        <authorList>
            <person name="Haridas S."/>
            <person name="Albert R."/>
            <person name="Binder M."/>
            <person name="Bloem J."/>
            <person name="Labutti K."/>
            <person name="Salamov A."/>
            <person name="Andreopoulos B."/>
            <person name="Baker S."/>
            <person name="Barry K."/>
            <person name="Bills G."/>
            <person name="Bluhm B."/>
            <person name="Cannon C."/>
            <person name="Castanera R."/>
            <person name="Culley D."/>
            <person name="Daum C."/>
            <person name="Ezra D."/>
            <person name="Gonzalez J."/>
            <person name="Henrissat B."/>
            <person name="Kuo A."/>
            <person name="Liang C."/>
            <person name="Lipzen A."/>
            <person name="Lutzoni F."/>
            <person name="Magnuson J."/>
            <person name="Mondo S."/>
            <person name="Nolan M."/>
            <person name="Ohm R."/>
            <person name="Pangilinan J."/>
            <person name="Park H.-J."/>
            <person name="Ramirez L."/>
            <person name="Alfaro M."/>
            <person name="Sun H."/>
            <person name="Tritt A."/>
            <person name="Yoshinaga Y."/>
            <person name="Zwiers L.-H."/>
            <person name="Turgeon B."/>
            <person name="Goodwin S."/>
            <person name="Spatafora J."/>
            <person name="Crous P."/>
            <person name="Grigoriev I."/>
        </authorList>
    </citation>
    <scope>NUCLEOTIDE SEQUENCE</scope>
    <source>
        <strain evidence="2">CBS 101060</strain>
    </source>
</reference>
<accession>A0A9P4VLC0</accession>
<protein>
    <submittedName>
        <fullName evidence="2">Uncharacterized protein</fullName>
    </submittedName>
</protein>
<evidence type="ECO:0000313" key="3">
    <source>
        <dbReference type="Proteomes" id="UP000799429"/>
    </source>
</evidence>